<name>A0A2P7RZX2_9HYPH</name>
<proteinExistence type="predicted"/>
<dbReference type="NCBIfam" id="NF047331">
    <property type="entry name" value="phage_HTJ"/>
    <property type="match status" value="1"/>
</dbReference>
<sequence>MAYSQAQIDALKAAMASGVLTVRHGETTTTFRSLAEMQKQLADMEADVSASPTRPRRTVAGFSNGC</sequence>
<evidence type="ECO:0000256" key="1">
    <source>
        <dbReference type="SAM" id="MobiDB-lite"/>
    </source>
</evidence>
<dbReference type="AlphaFoldDB" id="A0A2P7RZX2"/>
<feature type="region of interest" description="Disordered" evidence="1">
    <location>
        <begin position="45"/>
        <end position="66"/>
    </location>
</feature>
<dbReference type="OrthoDB" id="7873006at2"/>
<dbReference type="EMBL" id="PXYL01000022">
    <property type="protein sequence ID" value="PSJ55769.1"/>
    <property type="molecule type" value="Genomic_DNA"/>
</dbReference>
<organism evidence="2 3">
    <name type="scientific">Pseudaminobacter soli</name>
    <name type="common">ex Li et al. 2025</name>
    <dbReference type="NCBI Taxonomy" id="1295366"/>
    <lineage>
        <taxon>Bacteria</taxon>
        <taxon>Pseudomonadati</taxon>
        <taxon>Pseudomonadota</taxon>
        <taxon>Alphaproteobacteria</taxon>
        <taxon>Hyphomicrobiales</taxon>
        <taxon>Phyllobacteriaceae</taxon>
        <taxon>Pseudaminobacter</taxon>
    </lineage>
</organism>
<reference evidence="2 3" key="1">
    <citation type="submission" date="2018-03" db="EMBL/GenBank/DDBJ databases">
        <title>The draft genome of Mesorhizobium soli JCM 19897.</title>
        <authorList>
            <person name="Li L."/>
            <person name="Liu L."/>
            <person name="Liang L."/>
            <person name="Wang T."/>
            <person name="Zhang X."/>
        </authorList>
    </citation>
    <scope>NUCLEOTIDE SEQUENCE [LARGE SCALE GENOMIC DNA]</scope>
    <source>
        <strain evidence="2 3">JCM 19897</strain>
    </source>
</reference>
<dbReference type="RefSeq" id="WP_106726933.1">
    <property type="nucleotide sequence ID" value="NZ_PXYL01000022.1"/>
</dbReference>
<evidence type="ECO:0000313" key="2">
    <source>
        <dbReference type="EMBL" id="PSJ55769.1"/>
    </source>
</evidence>
<protein>
    <submittedName>
        <fullName evidence="2">Uncharacterized protein</fullName>
    </submittedName>
</protein>
<accession>A0A2P7RZX2</accession>
<comment type="caution">
    <text evidence="2">The sequence shown here is derived from an EMBL/GenBank/DDBJ whole genome shotgun (WGS) entry which is preliminary data.</text>
</comment>
<dbReference type="Proteomes" id="UP000240653">
    <property type="component" value="Unassembled WGS sequence"/>
</dbReference>
<gene>
    <name evidence="2" type="ORF">C7I85_26120</name>
</gene>
<evidence type="ECO:0000313" key="3">
    <source>
        <dbReference type="Proteomes" id="UP000240653"/>
    </source>
</evidence>
<keyword evidence="3" id="KW-1185">Reference proteome</keyword>